<sequence length="216" mass="24707">METSTLASVLRVHEWIDQMCATETDEDQNSWGQHSTGMGNKTPLCDMLLSRGVLPARNARRWAEDSEFKIEPPFHNCWRRRLHDVMDVPDQSLPHMGEDPGTFRPRIDQRYDGILSPNLEETKPSMSAIFEQPDREKWPLALKARHDQTRNKTLNRHTPGVFLGNVTRQYVFLLEHFRSVLLSCSTTIAAFSWEILDISRHTAAHDGGDAGSRDVV</sequence>
<comment type="caution">
    <text evidence="1">The sequence shown here is derived from an EMBL/GenBank/DDBJ whole genome shotgun (WGS) entry which is preliminary data.</text>
</comment>
<dbReference type="GeneID" id="30006262"/>
<gene>
    <name evidence="1" type="ORF">AYL99_02092</name>
</gene>
<proteinExistence type="predicted"/>
<dbReference type="AlphaFoldDB" id="A0A178ZUU8"/>
<protein>
    <submittedName>
        <fullName evidence="1">Uncharacterized protein</fullName>
    </submittedName>
</protein>
<evidence type="ECO:0000313" key="1">
    <source>
        <dbReference type="EMBL" id="OAP62865.1"/>
    </source>
</evidence>
<accession>A0A178ZUU8</accession>
<name>A0A178ZUU8_9EURO</name>
<keyword evidence="2" id="KW-1185">Reference proteome</keyword>
<dbReference type="EMBL" id="LVYI01000002">
    <property type="protein sequence ID" value="OAP62865.1"/>
    <property type="molecule type" value="Genomic_DNA"/>
</dbReference>
<dbReference type="Proteomes" id="UP000078343">
    <property type="component" value="Unassembled WGS sequence"/>
</dbReference>
<reference evidence="1 2" key="1">
    <citation type="submission" date="2016-04" db="EMBL/GenBank/DDBJ databases">
        <title>Draft genome of Fonsecaea erecta CBS 125763.</title>
        <authorList>
            <person name="Weiss V.A."/>
            <person name="Vicente V.A."/>
            <person name="Raittz R.T."/>
            <person name="Moreno L.F."/>
            <person name="De Souza E.M."/>
            <person name="Pedrosa F.O."/>
            <person name="Steffens M.B."/>
            <person name="Faoro H."/>
            <person name="Tadra-Sfeir M.Z."/>
            <person name="Najafzadeh M.J."/>
            <person name="Felipe M.S."/>
            <person name="Teixeira M."/>
            <person name="Sun J."/>
            <person name="Xi L."/>
            <person name="Gomes R."/>
            <person name="De Azevedo C.M."/>
            <person name="Salgado C.G."/>
            <person name="Da Silva M.B."/>
            <person name="Nascimento M.F."/>
            <person name="Queiroz-Telles F."/>
            <person name="Attili D.S."/>
            <person name="Gorbushina A."/>
        </authorList>
    </citation>
    <scope>NUCLEOTIDE SEQUENCE [LARGE SCALE GENOMIC DNA]</scope>
    <source>
        <strain evidence="1 2">CBS 125763</strain>
    </source>
</reference>
<dbReference type="RefSeq" id="XP_018696232.1">
    <property type="nucleotide sequence ID" value="XM_018833608.1"/>
</dbReference>
<dbReference type="OrthoDB" id="4159632at2759"/>
<organism evidence="1 2">
    <name type="scientific">Fonsecaea erecta</name>
    <dbReference type="NCBI Taxonomy" id="1367422"/>
    <lineage>
        <taxon>Eukaryota</taxon>
        <taxon>Fungi</taxon>
        <taxon>Dikarya</taxon>
        <taxon>Ascomycota</taxon>
        <taxon>Pezizomycotina</taxon>
        <taxon>Eurotiomycetes</taxon>
        <taxon>Chaetothyriomycetidae</taxon>
        <taxon>Chaetothyriales</taxon>
        <taxon>Herpotrichiellaceae</taxon>
        <taxon>Fonsecaea</taxon>
    </lineage>
</organism>
<evidence type="ECO:0000313" key="2">
    <source>
        <dbReference type="Proteomes" id="UP000078343"/>
    </source>
</evidence>